<dbReference type="Pfam" id="PF08395">
    <property type="entry name" value="7tm_7"/>
    <property type="match status" value="1"/>
</dbReference>
<sequence>MLKTLNDIYTPVLKLMKLFESDDGHTNLEQFEHMPAAKHIFLQIYCGSIIKQEMPSLIQIQPTNDQTSREDSSNLEQKDIDERLLRRIGEIYSPVLKGMKWFGFYFRDASLRHLSSARVAGTGRKRNIFTLLYCGVVLAGHWFNFVMAFTDIFFGKTVFVFMMFSVWCLLIALNGLVCLYVLCVSLTDTGHSRFENFVLDLSALNIRTDLEKLMKKSRKGMVTFWILFIISGSGVFFVNFYLNLKLAAYKPWNAWSGLNIFSVFFLFIGTAQWVLPILFHHITCEILKALFDDLHKRMSSRVSAVPTGFEAFKMEHHKLCGVVASADKVLSPLLLEMVGLYIPLLILNLYEIINLPSGAEKYEFLASNIFWLLVSISFLSMIMSTGSSISEKINSFKGILQTFPVSKEDEGKLLLFVLDLQDEPKGLSLGGCVIINKSLSLTLVRLSGAYYGDTTLKSLTSYSGHFFIKKCFSLLHCGLAATGLLSILCARCLLDALSEIILLVVSPLKTTRNSRFKRFVRSMIKNIEMNLFDELGKQVSQQREYHKLCKVVELADEMFSPFIIGIMSL</sequence>
<evidence type="ECO:0000256" key="2">
    <source>
        <dbReference type="ARBA" id="ARBA00022692"/>
    </source>
</evidence>
<feature type="transmembrane region" description="Helical" evidence="6">
    <location>
        <begin position="128"/>
        <end position="147"/>
    </location>
</feature>
<dbReference type="PANTHER" id="PTHR21421:SF29">
    <property type="entry name" value="GUSTATORY RECEPTOR 5A FOR TREHALOSE-RELATED"/>
    <property type="match status" value="1"/>
</dbReference>
<keyword evidence="2 6" id="KW-0812">Transmembrane</keyword>
<keyword evidence="8" id="KW-1185">Reference proteome</keyword>
<comment type="subcellular location">
    <subcellularLocation>
        <location evidence="1">Membrane</location>
        <topology evidence="1">Multi-pass membrane protein</topology>
    </subcellularLocation>
</comment>
<feature type="transmembrane region" description="Helical" evidence="6">
    <location>
        <begin position="159"/>
        <end position="183"/>
    </location>
</feature>
<organism evidence="7 8">
    <name type="scientific">Pocillopora damicornis</name>
    <name type="common">Cauliflower coral</name>
    <name type="synonym">Millepora damicornis</name>
    <dbReference type="NCBI Taxonomy" id="46731"/>
    <lineage>
        <taxon>Eukaryota</taxon>
        <taxon>Metazoa</taxon>
        <taxon>Cnidaria</taxon>
        <taxon>Anthozoa</taxon>
        <taxon>Hexacorallia</taxon>
        <taxon>Scleractinia</taxon>
        <taxon>Astrocoeniina</taxon>
        <taxon>Pocilloporidae</taxon>
        <taxon>Pocillopora</taxon>
    </lineage>
</organism>
<evidence type="ECO:0000313" key="8">
    <source>
        <dbReference type="Proteomes" id="UP000275408"/>
    </source>
</evidence>
<dbReference type="AlphaFoldDB" id="A0A3M6T9Z2"/>
<dbReference type="PANTHER" id="PTHR21421">
    <property type="entry name" value="GUSTATORY RECEPTOR"/>
    <property type="match status" value="1"/>
</dbReference>
<evidence type="ECO:0008006" key="9">
    <source>
        <dbReference type="Google" id="ProtNLM"/>
    </source>
</evidence>
<dbReference type="OrthoDB" id="5971935at2759"/>
<evidence type="ECO:0000256" key="4">
    <source>
        <dbReference type="ARBA" id="ARBA00023136"/>
    </source>
</evidence>
<dbReference type="GO" id="GO:0050909">
    <property type="term" value="P:sensory perception of taste"/>
    <property type="evidence" value="ECO:0007669"/>
    <property type="project" value="InterPro"/>
</dbReference>
<name>A0A3M6T9Z2_POCDA</name>
<evidence type="ECO:0000313" key="7">
    <source>
        <dbReference type="EMBL" id="RMX38246.1"/>
    </source>
</evidence>
<comment type="caution">
    <text evidence="7">The sequence shown here is derived from an EMBL/GenBank/DDBJ whole genome shotgun (WGS) entry which is preliminary data.</text>
</comment>
<keyword evidence="5" id="KW-0675">Receptor</keyword>
<feature type="transmembrane region" description="Helical" evidence="6">
    <location>
        <begin position="333"/>
        <end position="353"/>
    </location>
</feature>
<feature type="transmembrane region" description="Helical" evidence="6">
    <location>
        <begin position="365"/>
        <end position="383"/>
    </location>
</feature>
<reference evidence="7 8" key="1">
    <citation type="journal article" date="2018" name="Sci. Rep.">
        <title>Comparative analysis of the Pocillopora damicornis genome highlights role of immune system in coral evolution.</title>
        <authorList>
            <person name="Cunning R."/>
            <person name="Bay R.A."/>
            <person name="Gillette P."/>
            <person name="Baker A.C."/>
            <person name="Traylor-Knowles N."/>
        </authorList>
    </citation>
    <scope>NUCLEOTIDE SEQUENCE [LARGE SCALE GENOMIC DNA]</scope>
    <source>
        <strain evidence="7">RSMAS</strain>
        <tissue evidence="7">Whole animal</tissue>
    </source>
</reference>
<dbReference type="GO" id="GO:0016020">
    <property type="term" value="C:membrane"/>
    <property type="evidence" value="ECO:0007669"/>
    <property type="project" value="UniProtKB-SubCell"/>
</dbReference>
<proteinExistence type="predicted"/>
<evidence type="ECO:0000256" key="1">
    <source>
        <dbReference type="ARBA" id="ARBA00004141"/>
    </source>
</evidence>
<dbReference type="GO" id="GO:0038023">
    <property type="term" value="F:signaling receptor activity"/>
    <property type="evidence" value="ECO:0007669"/>
    <property type="project" value="UniProtKB-ARBA"/>
</dbReference>
<accession>A0A3M6T9Z2</accession>
<gene>
    <name evidence="7" type="ORF">pdam_00003324</name>
</gene>
<protein>
    <recommendedName>
        <fullName evidence="9">Gustatory receptor</fullName>
    </recommendedName>
</protein>
<feature type="transmembrane region" description="Helical" evidence="6">
    <location>
        <begin position="254"/>
        <end position="279"/>
    </location>
</feature>
<dbReference type="Proteomes" id="UP000275408">
    <property type="component" value="Unassembled WGS sequence"/>
</dbReference>
<keyword evidence="4 6" id="KW-0472">Membrane</keyword>
<evidence type="ECO:0000256" key="3">
    <source>
        <dbReference type="ARBA" id="ARBA00022989"/>
    </source>
</evidence>
<feature type="transmembrane region" description="Helical" evidence="6">
    <location>
        <begin position="222"/>
        <end position="242"/>
    </location>
</feature>
<keyword evidence="3 6" id="KW-1133">Transmembrane helix</keyword>
<dbReference type="EMBL" id="RCHS01004038">
    <property type="protein sequence ID" value="RMX38246.1"/>
    <property type="molecule type" value="Genomic_DNA"/>
</dbReference>
<evidence type="ECO:0000256" key="6">
    <source>
        <dbReference type="SAM" id="Phobius"/>
    </source>
</evidence>
<dbReference type="InterPro" id="IPR013604">
    <property type="entry name" value="7TM_chemorcpt"/>
</dbReference>
<evidence type="ECO:0000256" key="5">
    <source>
        <dbReference type="ARBA" id="ARBA00023170"/>
    </source>
</evidence>
<dbReference type="GO" id="GO:0051606">
    <property type="term" value="P:detection of stimulus"/>
    <property type="evidence" value="ECO:0007669"/>
    <property type="project" value="UniProtKB-ARBA"/>
</dbReference>